<comment type="subcellular location">
    <subcellularLocation>
        <location evidence="2">Cell membrane</location>
    </subcellularLocation>
    <subcellularLocation>
        <location evidence="1">Membrane</location>
        <topology evidence="1">Multi-pass membrane protein</topology>
    </subcellularLocation>
</comment>
<evidence type="ECO:0000256" key="4">
    <source>
        <dbReference type="ARBA" id="ARBA00022475"/>
    </source>
</evidence>
<dbReference type="Pfam" id="PF13516">
    <property type="entry name" value="LRR_6"/>
    <property type="match status" value="4"/>
</dbReference>
<dbReference type="InterPro" id="IPR006201">
    <property type="entry name" value="Neur_channel"/>
</dbReference>
<dbReference type="SMART" id="SM00368">
    <property type="entry name" value="LRR_RI"/>
    <property type="match status" value="8"/>
</dbReference>
<dbReference type="PROSITE" id="PS50222">
    <property type="entry name" value="EF_HAND_2"/>
    <property type="match status" value="1"/>
</dbReference>
<feature type="domain" description="EF-hand" evidence="14">
    <location>
        <begin position="1311"/>
        <end position="1346"/>
    </location>
</feature>
<comment type="caution">
    <text evidence="15">The sequence shown here is derived from an EMBL/GenBank/DDBJ whole genome shotgun (WGS) entry which is preliminary data.</text>
</comment>
<gene>
    <name evidence="15" type="ORF">Bpfe_024239</name>
</gene>
<keyword evidence="11 12" id="KW-0407">Ion channel</keyword>
<dbReference type="PROSITE" id="PS00236">
    <property type="entry name" value="NEUROTR_ION_CHANNEL"/>
    <property type="match status" value="1"/>
</dbReference>
<dbReference type="Gene3D" id="1.20.58.390">
    <property type="entry name" value="Neurotransmitter-gated ion-channel transmembrane domain"/>
    <property type="match status" value="1"/>
</dbReference>
<dbReference type="GO" id="GO:0005230">
    <property type="term" value="F:extracellular ligand-gated monoatomic ion channel activity"/>
    <property type="evidence" value="ECO:0007669"/>
    <property type="project" value="InterPro"/>
</dbReference>
<dbReference type="PROSITE" id="PS00018">
    <property type="entry name" value="EF_HAND_1"/>
    <property type="match status" value="1"/>
</dbReference>
<dbReference type="Proteomes" id="UP001233172">
    <property type="component" value="Unassembled WGS sequence"/>
</dbReference>
<evidence type="ECO:0000256" key="10">
    <source>
        <dbReference type="ARBA" id="ARBA00023136"/>
    </source>
</evidence>
<evidence type="ECO:0000256" key="5">
    <source>
        <dbReference type="ARBA" id="ARBA00022692"/>
    </source>
</evidence>
<keyword evidence="8 12" id="KW-1133">Transmembrane helix</keyword>
<evidence type="ECO:0000256" key="9">
    <source>
        <dbReference type="ARBA" id="ARBA00023065"/>
    </source>
</evidence>
<feature type="non-terminal residue" evidence="15">
    <location>
        <position position="1"/>
    </location>
</feature>
<dbReference type="SUPFAM" id="SSF52047">
    <property type="entry name" value="RNI-like"/>
    <property type="match status" value="1"/>
</dbReference>
<feature type="compositionally biased region" description="Basic and acidic residues" evidence="13">
    <location>
        <begin position="753"/>
        <end position="762"/>
    </location>
</feature>
<proteinExistence type="inferred from homology"/>
<dbReference type="GO" id="GO:0005886">
    <property type="term" value="C:plasma membrane"/>
    <property type="evidence" value="ECO:0007669"/>
    <property type="project" value="UniProtKB-SubCell"/>
</dbReference>
<dbReference type="Gene3D" id="3.80.10.10">
    <property type="entry name" value="Ribonuclease Inhibitor"/>
    <property type="match status" value="1"/>
</dbReference>
<dbReference type="Pfam" id="PF02932">
    <property type="entry name" value="Neur_chan_memb"/>
    <property type="match status" value="1"/>
</dbReference>
<dbReference type="GO" id="GO:0004888">
    <property type="term" value="F:transmembrane signaling receptor activity"/>
    <property type="evidence" value="ECO:0007669"/>
    <property type="project" value="InterPro"/>
</dbReference>
<dbReference type="InterPro" id="IPR006029">
    <property type="entry name" value="Neurotrans-gated_channel_TM"/>
</dbReference>
<dbReference type="InterPro" id="IPR018000">
    <property type="entry name" value="Neurotransmitter_ion_chnl_CS"/>
</dbReference>
<dbReference type="InterPro" id="IPR001611">
    <property type="entry name" value="Leu-rich_rpt"/>
</dbReference>
<keyword evidence="9 12" id="KW-0406">Ion transport</keyword>
<comment type="similarity">
    <text evidence="12">Belongs to the ligand-gated ion channel (TC 1.A.9) family.</text>
</comment>
<dbReference type="InterPro" id="IPR036734">
    <property type="entry name" value="Neur_chan_lig-bd_sf"/>
</dbReference>
<dbReference type="InterPro" id="IPR018247">
    <property type="entry name" value="EF_Hand_1_Ca_BS"/>
</dbReference>
<keyword evidence="6" id="KW-0732">Signal</keyword>
<evidence type="ECO:0000256" key="13">
    <source>
        <dbReference type="SAM" id="MobiDB-lite"/>
    </source>
</evidence>
<feature type="transmembrane region" description="Helical" evidence="12">
    <location>
        <begin position="182"/>
        <end position="207"/>
    </location>
</feature>
<comment type="caution">
    <text evidence="12">Lacks conserved residue(s) required for the propagation of feature annotation.</text>
</comment>
<evidence type="ECO:0000256" key="8">
    <source>
        <dbReference type="ARBA" id="ARBA00022989"/>
    </source>
</evidence>
<protein>
    <submittedName>
        <fullName evidence="15">Leucine-rich repeat-containing protein 74A</fullName>
    </submittedName>
</protein>
<dbReference type="PANTHER" id="PTHR18945">
    <property type="entry name" value="NEUROTRANSMITTER GATED ION CHANNEL"/>
    <property type="match status" value="1"/>
</dbReference>
<keyword evidence="7" id="KW-0106">Calcium</keyword>
<feature type="transmembrane region" description="Helical" evidence="12">
    <location>
        <begin position="213"/>
        <end position="233"/>
    </location>
</feature>
<dbReference type="InterPro" id="IPR038050">
    <property type="entry name" value="Neuro_actylchol_rec"/>
</dbReference>
<dbReference type="Pfam" id="PF02931">
    <property type="entry name" value="Neur_chan_LBD"/>
    <property type="match status" value="1"/>
</dbReference>
<dbReference type="PRINTS" id="PR00252">
    <property type="entry name" value="NRIONCHANNEL"/>
</dbReference>
<dbReference type="InterPro" id="IPR011992">
    <property type="entry name" value="EF-hand-dom_pair"/>
</dbReference>
<name>A0AAD8B2I8_BIOPF</name>
<feature type="compositionally biased region" description="Acidic residues" evidence="13">
    <location>
        <begin position="902"/>
        <end position="916"/>
    </location>
</feature>
<evidence type="ECO:0000313" key="15">
    <source>
        <dbReference type="EMBL" id="KAK0046312.1"/>
    </source>
</evidence>
<keyword evidence="4" id="KW-1003">Cell membrane</keyword>
<evidence type="ECO:0000256" key="11">
    <source>
        <dbReference type="ARBA" id="ARBA00023303"/>
    </source>
</evidence>
<evidence type="ECO:0000256" key="12">
    <source>
        <dbReference type="RuleBase" id="RU000687"/>
    </source>
</evidence>
<dbReference type="InterPro" id="IPR032675">
    <property type="entry name" value="LRR_dom_sf"/>
</dbReference>
<evidence type="ECO:0000256" key="3">
    <source>
        <dbReference type="ARBA" id="ARBA00022448"/>
    </source>
</evidence>
<reference evidence="15" key="2">
    <citation type="submission" date="2023-04" db="EMBL/GenBank/DDBJ databases">
        <authorList>
            <person name="Bu L."/>
            <person name="Lu L."/>
            <person name="Laidemitt M.R."/>
            <person name="Zhang S.M."/>
            <person name="Mutuku M."/>
            <person name="Mkoji G."/>
            <person name="Steinauer M."/>
            <person name="Loker E.S."/>
        </authorList>
    </citation>
    <scope>NUCLEOTIDE SEQUENCE</scope>
    <source>
        <strain evidence="15">KasaAsao</strain>
        <tissue evidence="15">Whole Snail</tissue>
    </source>
</reference>
<dbReference type="InterPro" id="IPR036719">
    <property type="entry name" value="Neuro-gated_channel_TM_sf"/>
</dbReference>
<evidence type="ECO:0000256" key="2">
    <source>
        <dbReference type="ARBA" id="ARBA00004236"/>
    </source>
</evidence>
<organism evidence="15 16">
    <name type="scientific">Biomphalaria pfeifferi</name>
    <name type="common">Bloodfluke planorb</name>
    <name type="synonym">Freshwater snail</name>
    <dbReference type="NCBI Taxonomy" id="112525"/>
    <lineage>
        <taxon>Eukaryota</taxon>
        <taxon>Metazoa</taxon>
        <taxon>Spiralia</taxon>
        <taxon>Lophotrochozoa</taxon>
        <taxon>Mollusca</taxon>
        <taxon>Gastropoda</taxon>
        <taxon>Heterobranchia</taxon>
        <taxon>Euthyneura</taxon>
        <taxon>Panpulmonata</taxon>
        <taxon>Hygrophila</taxon>
        <taxon>Lymnaeoidea</taxon>
        <taxon>Planorbidae</taxon>
        <taxon>Biomphalaria</taxon>
    </lineage>
</organism>
<reference evidence="15" key="1">
    <citation type="journal article" date="2023" name="PLoS Negl. Trop. Dis.">
        <title>A genome sequence for Biomphalaria pfeifferi, the major vector snail for the human-infecting parasite Schistosoma mansoni.</title>
        <authorList>
            <person name="Bu L."/>
            <person name="Lu L."/>
            <person name="Laidemitt M.R."/>
            <person name="Zhang S.M."/>
            <person name="Mutuku M."/>
            <person name="Mkoji G."/>
            <person name="Steinauer M."/>
            <person name="Loker E.S."/>
        </authorList>
    </citation>
    <scope>NUCLEOTIDE SEQUENCE</scope>
    <source>
        <strain evidence="15">KasaAsao</strain>
    </source>
</reference>
<dbReference type="CDD" id="cd00051">
    <property type="entry name" value="EFh"/>
    <property type="match status" value="1"/>
</dbReference>
<dbReference type="InterPro" id="IPR006028">
    <property type="entry name" value="GABAA/Glycine_rcpt"/>
</dbReference>
<accession>A0AAD8B2I8</accession>
<evidence type="ECO:0000313" key="16">
    <source>
        <dbReference type="Proteomes" id="UP001233172"/>
    </source>
</evidence>
<dbReference type="CDD" id="cd19049">
    <property type="entry name" value="LGIC_TM_anion"/>
    <property type="match status" value="1"/>
</dbReference>
<dbReference type="PRINTS" id="PR00253">
    <property type="entry name" value="GABAARECEPTR"/>
</dbReference>
<dbReference type="Gene3D" id="2.70.170.10">
    <property type="entry name" value="Neurotransmitter-gated ion-channel ligand-binding domain"/>
    <property type="match status" value="1"/>
</dbReference>
<evidence type="ECO:0000256" key="7">
    <source>
        <dbReference type="ARBA" id="ARBA00022837"/>
    </source>
</evidence>
<dbReference type="EMBL" id="JASAOG010000167">
    <property type="protein sequence ID" value="KAK0046312.1"/>
    <property type="molecule type" value="Genomic_DNA"/>
</dbReference>
<feature type="region of interest" description="Disordered" evidence="13">
    <location>
        <begin position="849"/>
        <end position="927"/>
    </location>
</feature>
<dbReference type="SUPFAM" id="SSF90112">
    <property type="entry name" value="Neurotransmitter-gated ion-channel transmembrane pore"/>
    <property type="match status" value="1"/>
</dbReference>
<keyword evidence="5 12" id="KW-0812">Transmembrane</keyword>
<sequence length="1390" mass="156913">ERVIIDTDILIKSMGPIKETDMSYSMQVYFRQRWKDDRLSFYLPNITSFTLSNKFINNIWKPNSYFINGRNSKQHNLTVPNAFIRLSYDGSIYMSVRLTVNARCPMMLSRYPMDRVVCPLFIGSFGYTTDEVVYRWENQVDIDPGVTLSQFELGRIEQQNITRKGKYGDLSILQVYIHMSRAVGYFVIQTYVPCYLIVCLSWVSFWINRDAAPARVLLGVTTILTTAAIGMTVREGLPRVPYPTALDVFLNMCILYQMAAFIEYAAVNYFTKLMPLEGGADEDDDEADNLVKPGINRKVKKDGENHTAEAESLLAGNGQNLDNTYRHIIISRIKRCNHCFLAFLSCIVGSSAYRQKRTEAADPEAGNSVSDIDMVSRVVFPLTFGLINLWLSRSDCFFSSKLQGAWSIPHVWDNLTIADDTVSGLRIDLNGSLVVDKLTCFMNQGDFYIVTSSNLRGPKGDYSIFMCWEFVSVTYDTFLFYQLTARDGFVNNGSWVARGRNANISEDDVCSEQTHSVNYYPMFRRDIDAWINFPLCPKFVVDQVLDCRSRASTCKNADQDLYRPVSSMMACQSFKLKCAFLYLANTQLDGDKVICVQGEDAFGNFSVGFYLGVCKLLLNDLPMPYDQSAWSAVACHGRRVELALTVDTETCEKCAIYDQVLCLLVKFEKQMDKNSTQKPGLTVGLKGASKMKQDPNPNPSGIKKNKSTPNFPPINVHDASHQHAEPPRQFLVTHTSDNWKIRKAAKQAAMEAQKRQEEEMAKQKAASVSRDTKSNGDDAALMREKILSLKWRRQSADDVMLAKRNKDSLQNILSQRKKSLIPGLLGLENHKMSVESDEVASQGLDILEEDVKDKSEEEISSRREQEEDDTSSNSLSDNLGNEDDDIYSILSDTPGPSFLELNSDDFDTDLSDDEDAEKEKKHRKKRNKTLENYKTACAKLQLKPNQTFLRQCGRPTIDIRNRMLTHKDAKPIAIALVDDTKISFLDISDNPLGPAGLKCISEMLTANESIVELNLSNTQPGREGLAELSQALSKNKTIRRVYLDSNTTDQADGDLIAELITEVPDLRELYISNNCLGFSGGKKIAGALASDKGRLSVLDLQYNHIRTDSAVQIALALAKNSTLRTLNLAWNGLGTEGCRALARSLEANSSLTELDLTCNRLGIKSLEFLLKGIIKNRGLTTLKIGNNPLTTQGVKALLQTIVFAKDSELTHIDLQGIPIDTECLKLIEKLKETRNIQIIYDPTIHIATVDQTKEFDGTNLDRFDPVMVMFEYMKKDNLRVIDLFQFMDAKKREKLSRNDIRSGFNILMIPFTEHAIDVIMEKVDTNRDGYITLEEMTKAYRDNARTVKLRRIRANTKKRKDQGLEDLWKILKELIAKRKAVNDKRAQAGQ</sequence>
<dbReference type="Gene3D" id="1.10.238.10">
    <property type="entry name" value="EF-hand"/>
    <property type="match status" value="1"/>
</dbReference>
<keyword evidence="3 12" id="KW-0813">Transport</keyword>
<evidence type="ECO:0000256" key="1">
    <source>
        <dbReference type="ARBA" id="ARBA00004141"/>
    </source>
</evidence>
<evidence type="ECO:0000256" key="6">
    <source>
        <dbReference type="ARBA" id="ARBA00022729"/>
    </source>
</evidence>
<dbReference type="InterPro" id="IPR002048">
    <property type="entry name" value="EF_hand_dom"/>
</dbReference>
<feature type="region of interest" description="Disordered" evidence="13">
    <location>
        <begin position="675"/>
        <end position="710"/>
    </location>
</feature>
<dbReference type="PROSITE" id="PS51450">
    <property type="entry name" value="LRR"/>
    <property type="match status" value="1"/>
</dbReference>
<dbReference type="InterPro" id="IPR006202">
    <property type="entry name" value="Neur_chan_lig-bd"/>
</dbReference>
<dbReference type="Pfam" id="PF13499">
    <property type="entry name" value="EF-hand_7"/>
    <property type="match status" value="1"/>
</dbReference>
<feature type="region of interest" description="Disordered" evidence="13">
    <location>
        <begin position="753"/>
        <end position="776"/>
    </location>
</feature>
<dbReference type="GO" id="GO:0005509">
    <property type="term" value="F:calcium ion binding"/>
    <property type="evidence" value="ECO:0007669"/>
    <property type="project" value="InterPro"/>
</dbReference>
<keyword evidence="10 12" id="KW-0472">Membrane</keyword>
<feature type="compositionally biased region" description="Basic and acidic residues" evidence="13">
    <location>
        <begin position="849"/>
        <end position="865"/>
    </location>
</feature>
<keyword evidence="16" id="KW-1185">Reference proteome</keyword>
<dbReference type="SUPFAM" id="SSF47473">
    <property type="entry name" value="EF-hand"/>
    <property type="match status" value="1"/>
</dbReference>
<dbReference type="SUPFAM" id="SSF63712">
    <property type="entry name" value="Nicotinic receptor ligand binding domain-like"/>
    <property type="match status" value="1"/>
</dbReference>
<evidence type="ECO:0000259" key="14">
    <source>
        <dbReference type="PROSITE" id="PS50222"/>
    </source>
</evidence>
<feature type="transmembrane region" description="Helical" evidence="12">
    <location>
        <begin position="245"/>
        <end position="267"/>
    </location>
</feature>